<dbReference type="PANTHER" id="PTHR43630:SF1">
    <property type="entry name" value="POLY-BETA-1,6-N-ACETYL-D-GLUCOSAMINE SYNTHASE"/>
    <property type="match status" value="1"/>
</dbReference>
<feature type="transmembrane region" description="Helical" evidence="10">
    <location>
        <begin position="373"/>
        <end position="396"/>
    </location>
</feature>
<evidence type="ECO:0000313" key="11">
    <source>
        <dbReference type="EMBL" id="CCJ53665.1"/>
    </source>
</evidence>
<reference evidence="11 12" key="1">
    <citation type="journal article" date="2012" name="BMC Genomics">
        <title>Comparative genomics of the classical Bordetella subspecies: the evolution and exchange of virulence-associated diversity amongst closely related pathogens.</title>
        <authorList>
            <person name="Park J."/>
            <person name="Zhang Y."/>
            <person name="Buboltz A.M."/>
            <person name="Zhang X."/>
            <person name="Schuster S.C."/>
            <person name="Ahuja U."/>
            <person name="Liu M."/>
            <person name="Miller J.F."/>
            <person name="Sebaihia M."/>
            <person name="Bentley S.D."/>
            <person name="Parkhill J."/>
            <person name="Harvill E.T."/>
        </authorList>
    </citation>
    <scope>NUCLEOTIDE SEQUENCE [LARGE SCALE GENOMIC DNA]</scope>
    <source>
        <strain evidence="11 12">253</strain>
    </source>
</reference>
<evidence type="ECO:0000256" key="5">
    <source>
        <dbReference type="ARBA" id="ARBA00022679"/>
    </source>
</evidence>
<dbReference type="EMBL" id="HE965806">
    <property type="protein sequence ID" value="CCJ53665.1"/>
    <property type="molecule type" value="Genomic_DNA"/>
</dbReference>
<evidence type="ECO:0000256" key="1">
    <source>
        <dbReference type="ARBA" id="ARBA00004651"/>
    </source>
</evidence>
<dbReference type="OrthoDB" id="276604at2"/>
<dbReference type="InterPro" id="IPR029044">
    <property type="entry name" value="Nucleotide-diphossugar_trans"/>
</dbReference>
<keyword evidence="4 10" id="KW-0328">Glycosyltransferase</keyword>
<dbReference type="GO" id="GO:0043708">
    <property type="term" value="P:cell adhesion involved in biofilm formation"/>
    <property type="evidence" value="ECO:0007669"/>
    <property type="project" value="InterPro"/>
</dbReference>
<evidence type="ECO:0000256" key="7">
    <source>
        <dbReference type="ARBA" id="ARBA00022989"/>
    </source>
</evidence>
<dbReference type="SUPFAM" id="SSF53448">
    <property type="entry name" value="Nucleotide-diphospho-sugar transferases"/>
    <property type="match status" value="1"/>
</dbReference>
<gene>
    <name evidence="11" type="primary">hmsR</name>
    <name evidence="11" type="ORF">BN112_1748</name>
</gene>
<dbReference type="KEGG" id="bbh:BN112_1748"/>
<evidence type="ECO:0000256" key="9">
    <source>
        <dbReference type="NCBIfam" id="TIGR03937"/>
    </source>
</evidence>
<dbReference type="HOGENOM" id="CLU_023978_0_1_4"/>
<feature type="transmembrane region" description="Helical" evidence="10">
    <location>
        <begin position="292"/>
        <end position="320"/>
    </location>
</feature>
<sequence>MNDSVKSVLSSFVFYYPFFMSYFWIVGGLLHFFLFEQGRKHRATLLPRVPRVAIVVPCYNEGENVAEVIAHLDRMHYPNYRIIAVNDGSRDNTGTLLNELAEQYPRLLVVHQSRNEGKAIGLNTAAQLSDAEFLLCIDGDSLPHPDSITYMLTHFLHAGHVGAVTGNPRIRNRSTVLGRMQVGEFSSIVGLIKRTQQLYGKLMTVSGVMTMFRKQALHQVGYWSPDMQTEDIDISWKLQLAGWTLRYEPRALTWILMPETFRGLFKQRYRWARGGIETALKYAPRMLNPRQILMWPIFLEFSLSVLWAYAMLFLICMAVLGQFVALPPAWQFEIFPRWHGTLLFLTCLAQLFAGCIVDRAYDYRIFRYFADAVWYPIAYWIIGMVTTVFALPRVLFRRAQSRARWVSPDRGIKHESVDH</sequence>
<dbReference type="GO" id="GO:0008375">
    <property type="term" value="F:acetylglucosaminyltransferase activity"/>
    <property type="evidence" value="ECO:0007669"/>
    <property type="project" value="UniProtKB-UniRule"/>
</dbReference>
<keyword evidence="5 10" id="KW-0808">Transferase</keyword>
<dbReference type="CDD" id="cd06423">
    <property type="entry name" value="CESA_like"/>
    <property type="match status" value="1"/>
</dbReference>
<proteinExistence type="inferred from homology"/>
<evidence type="ECO:0000256" key="6">
    <source>
        <dbReference type="ARBA" id="ARBA00022692"/>
    </source>
</evidence>
<dbReference type="Proteomes" id="UP000007564">
    <property type="component" value="Chromosome"/>
</dbReference>
<dbReference type="GO" id="GO:0005886">
    <property type="term" value="C:plasma membrane"/>
    <property type="evidence" value="ECO:0007669"/>
    <property type="project" value="UniProtKB-SubCell"/>
</dbReference>
<dbReference type="NCBIfam" id="TIGR03937">
    <property type="entry name" value="PgaC_IcaA"/>
    <property type="match status" value="1"/>
</dbReference>
<keyword evidence="3 10" id="KW-1003">Cell membrane</keyword>
<comment type="similarity">
    <text evidence="2 10">Belongs to the glycosyltransferase 2 family.</text>
</comment>
<name>A0A0C6P4Z6_BORBO</name>
<evidence type="ECO:0000256" key="3">
    <source>
        <dbReference type="ARBA" id="ARBA00022475"/>
    </source>
</evidence>
<evidence type="ECO:0000256" key="4">
    <source>
        <dbReference type="ARBA" id="ARBA00022676"/>
    </source>
</evidence>
<protein>
    <recommendedName>
        <fullName evidence="9 10">Poly-beta-1,6-N-acetyl-D-glucosamine synthase</fullName>
        <shortName evidence="10">Poly-beta-1,6-GlcNAc synthase</shortName>
        <ecNumber evidence="10">2.4.1.-</ecNumber>
    </recommendedName>
</protein>
<feature type="transmembrane region" description="Helical" evidence="10">
    <location>
        <begin position="12"/>
        <end position="35"/>
    </location>
</feature>
<evidence type="ECO:0000256" key="10">
    <source>
        <dbReference type="RuleBase" id="RU364028"/>
    </source>
</evidence>
<dbReference type="Gene3D" id="3.90.550.10">
    <property type="entry name" value="Spore Coat Polysaccharide Biosynthesis Protein SpsA, Chain A"/>
    <property type="match status" value="1"/>
</dbReference>
<dbReference type="PANTHER" id="PTHR43630">
    <property type="entry name" value="POLY-BETA-1,6-N-ACETYL-D-GLUCOSAMINE SYNTHASE"/>
    <property type="match status" value="1"/>
</dbReference>
<accession>A0A0C6P4Z6</accession>
<evidence type="ECO:0000313" key="12">
    <source>
        <dbReference type="Proteomes" id="UP000007564"/>
    </source>
</evidence>
<keyword evidence="7 10" id="KW-1133">Transmembrane helix</keyword>
<keyword evidence="8 10" id="KW-0472">Membrane</keyword>
<dbReference type="AlphaFoldDB" id="A0A0C6P4Z6"/>
<dbReference type="EC" id="2.4.1.-" evidence="10"/>
<evidence type="ECO:0000256" key="8">
    <source>
        <dbReference type="ARBA" id="ARBA00023136"/>
    </source>
</evidence>
<organism evidence="11 12">
    <name type="scientific">Bordetella bronchiseptica 253</name>
    <dbReference type="NCBI Taxonomy" id="568707"/>
    <lineage>
        <taxon>Bacteria</taxon>
        <taxon>Pseudomonadati</taxon>
        <taxon>Pseudomonadota</taxon>
        <taxon>Betaproteobacteria</taxon>
        <taxon>Burkholderiales</taxon>
        <taxon>Alcaligenaceae</taxon>
        <taxon>Bordetella</taxon>
    </lineage>
</organism>
<evidence type="ECO:0000256" key="2">
    <source>
        <dbReference type="ARBA" id="ARBA00006739"/>
    </source>
</evidence>
<dbReference type="InterPro" id="IPR023853">
    <property type="entry name" value="PGA_PgaC/IcaA"/>
</dbReference>
<feature type="transmembrane region" description="Helical" evidence="10">
    <location>
        <begin position="340"/>
        <end position="361"/>
    </location>
</feature>
<keyword evidence="6 10" id="KW-0812">Transmembrane</keyword>
<dbReference type="RefSeq" id="WP_015064164.1">
    <property type="nucleotide sequence ID" value="NC_019382.1"/>
</dbReference>
<comment type="subcellular location">
    <subcellularLocation>
        <location evidence="1 10">Cell membrane</location>
        <topology evidence="1 10">Multi-pass membrane protein</topology>
    </subcellularLocation>
</comment>
<dbReference type="Pfam" id="PF13641">
    <property type="entry name" value="Glyco_tranf_2_3"/>
    <property type="match status" value="1"/>
</dbReference>